<evidence type="ECO:0000256" key="1">
    <source>
        <dbReference type="ARBA" id="ARBA00001958"/>
    </source>
</evidence>
<evidence type="ECO:0000256" key="5">
    <source>
        <dbReference type="ARBA" id="ARBA00022737"/>
    </source>
</evidence>
<dbReference type="CDD" id="cd00381">
    <property type="entry name" value="IMPDH"/>
    <property type="match status" value="1"/>
</dbReference>
<dbReference type="HAMAP" id="MF_01964">
    <property type="entry name" value="IMPDH"/>
    <property type="match status" value="1"/>
</dbReference>
<reference evidence="20" key="1">
    <citation type="journal article" date="2020" name="mSystems">
        <title>Genome- and Community-Level Interaction Insights into Carbon Utilization and Element Cycling Functions of Hydrothermarchaeota in Hydrothermal Sediment.</title>
        <authorList>
            <person name="Zhou Z."/>
            <person name="Liu Y."/>
            <person name="Xu W."/>
            <person name="Pan J."/>
            <person name="Luo Z.H."/>
            <person name="Li M."/>
        </authorList>
    </citation>
    <scope>NUCLEOTIDE SEQUENCE [LARGE SCALE GENOMIC DNA]</scope>
    <source>
        <strain evidence="20">SpSt-1056</strain>
    </source>
</reference>
<keyword evidence="4 13" id="KW-0479">Metal-binding</keyword>
<sequence length="483" mass="51786">MAKVLDKLGLTFDDVLLIPQRSSVKTRREVSTRSRFTRRIWLEAPIVSAAMDTVTEAEMAIAMAREGAIGVIHRFNAIQQQVEQIKMVKRAENIAIEEPYTIRAEATIAEAEALMNHKNVSGLLVVNPSKKLLGILTRRDVLFRPGEAKVAECMTPVERVVTARPDITLDEAKQIFMKHKIEKLPLVDSEGYVKGLVTSADIVKKLMYPNASRDSRGRLMVAAAIGVKEDALDRAEALIGAGADALVIDVAHGHTEMVIKTIRRVRQAFGDDVEIVAGNVATAEGVEDLASAGASAVKVGVGPGSVCTTRIVAGVGVPQLTAIMDCADAAKEMDVPLIADGGIRSSADMVKALAAGASTVMIGRLLAGTDESPGAVVVRNGRKMKIYRGMASLYAMLAKNSRAGEDDILQDASDYSYMAEGVEAYVPYKGSASDVIKQLTAGLRSGLSYLGARNIQELQQNAVFIRITEAGLKESHPHDVEPV</sequence>
<evidence type="ECO:0000256" key="12">
    <source>
        <dbReference type="ARBA" id="ARBA00048028"/>
    </source>
</evidence>
<dbReference type="InterPro" id="IPR015875">
    <property type="entry name" value="IMP_DH/GMP_Rdtase_CS"/>
</dbReference>
<feature type="binding site" evidence="13 14">
    <location>
        <begin position="300"/>
        <end position="302"/>
    </location>
    <ligand>
        <name>NAD(+)</name>
        <dbReference type="ChEBI" id="CHEBI:57540"/>
    </ligand>
</feature>
<feature type="active site" description="Thioimidate intermediate" evidence="13">
    <location>
        <position position="307"/>
    </location>
</feature>
<evidence type="ECO:0000256" key="14">
    <source>
        <dbReference type="PIRSR" id="PIRSR000130-3"/>
    </source>
</evidence>
<feature type="binding site" evidence="13">
    <location>
        <begin position="387"/>
        <end position="391"/>
    </location>
    <ligand>
        <name>IMP</name>
        <dbReference type="ChEBI" id="CHEBI:58053"/>
    </ligand>
</feature>
<dbReference type="GO" id="GO:0006183">
    <property type="term" value="P:GTP biosynthetic process"/>
    <property type="evidence" value="ECO:0007669"/>
    <property type="project" value="TreeGrafter"/>
</dbReference>
<comment type="cofactor">
    <cofactor evidence="1 13">
        <name>K(+)</name>
        <dbReference type="ChEBI" id="CHEBI:29103"/>
    </cofactor>
</comment>
<evidence type="ECO:0000256" key="4">
    <source>
        <dbReference type="ARBA" id="ARBA00022723"/>
    </source>
</evidence>
<dbReference type="InterPro" id="IPR046342">
    <property type="entry name" value="CBS_dom_sf"/>
</dbReference>
<evidence type="ECO:0000256" key="11">
    <source>
        <dbReference type="ARBA" id="ARBA00023122"/>
    </source>
</evidence>
<keyword evidence="8 13" id="KW-0630">Potassium</keyword>
<protein>
    <recommendedName>
        <fullName evidence="13 18">Inosine-5'-monophosphate dehydrogenase</fullName>
        <shortName evidence="13">IMP dehydrogenase</shortName>
        <shortName evidence="13">IMPD</shortName>
        <shortName evidence="13">IMPDH</shortName>
        <ecNumber evidence="13 18">1.1.1.205</ecNumber>
    </recommendedName>
</protein>
<feature type="binding site" description="in other chain" evidence="13 15">
    <location>
        <position position="304"/>
    </location>
    <ligand>
        <name>K(+)</name>
        <dbReference type="ChEBI" id="CHEBI:29103"/>
        <note>ligand shared between two tetrameric partners</note>
    </ligand>
</feature>
<gene>
    <name evidence="13 20" type="primary">guaB</name>
    <name evidence="20" type="ORF">ENM11_06035</name>
</gene>
<evidence type="ECO:0000256" key="3">
    <source>
        <dbReference type="ARBA" id="ARBA00011881"/>
    </source>
</evidence>
<evidence type="ECO:0000256" key="10">
    <source>
        <dbReference type="ARBA" id="ARBA00023027"/>
    </source>
</evidence>
<evidence type="ECO:0000256" key="9">
    <source>
        <dbReference type="ARBA" id="ARBA00023002"/>
    </source>
</evidence>
<keyword evidence="11 16" id="KW-0129">CBS domain</keyword>
<dbReference type="UniPathway" id="UPA00601">
    <property type="reaction ID" value="UER00295"/>
</dbReference>
<dbReference type="GO" id="GO:0003938">
    <property type="term" value="F:IMP dehydrogenase activity"/>
    <property type="evidence" value="ECO:0007669"/>
    <property type="project" value="UniProtKB-UniRule"/>
</dbReference>
<keyword evidence="10 13" id="KW-0520">NAD</keyword>
<feature type="binding site" evidence="13">
    <location>
        <begin position="340"/>
        <end position="342"/>
    </location>
    <ligand>
        <name>IMP</name>
        <dbReference type="ChEBI" id="CHEBI:58053"/>
    </ligand>
</feature>
<accession>A0A7C5QJV5</accession>
<dbReference type="InterPro" id="IPR013785">
    <property type="entry name" value="Aldolase_TIM"/>
</dbReference>
<dbReference type="GO" id="GO:0046872">
    <property type="term" value="F:metal ion binding"/>
    <property type="evidence" value="ECO:0007669"/>
    <property type="project" value="UniProtKB-UniRule"/>
</dbReference>
<dbReference type="EC" id="1.1.1.205" evidence="13 18"/>
<dbReference type="InterPro" id="IPR005990">
    <property type="entry name" value="IMP_DH"/>
</dbReference>
<evidence type="ECO:0000256" key="2">
    <source>
        <dbReference type="ARBA" id="ARBA00005502"/>
    </source>
</evidence>
<feature type="binding site" evidence="13">
    <location>
        <position position="474"/>
    </location>
    <ligand>
        <name>K(+)</name>
        <dbReference type="ChEBI" id="CHEBI:29103"/>
        <note>ligand shared between two tetrameric partners</note>
    </ligand>
</feature>
<dbReference type="FunFam" id="3.20.20.70:FF:000003">
    <property type="entry name" value="GMP reductase"/>
    <property type="match status" value="1"/>
</dbReference>
<evidence type="ECO:0000259" key="19">
    <source>
        <dbReference type="PROSITE" id="PS51371"/>
    </source>
</evidence>
<evidence type="ECO:0000256" key="7">
    <source>
        <dbReference type="ARBA" id="ARBA00022755"/>
    </source>
</evidence>
<evidence type="ECO:0000313" key="20">
    <source>
        <dbReference type="EMBL" id="HHK68694.1"/>
    </source>
</evidence>
<evidence type="ECO:0000256" key="8">
    <source>
        <dbReference type="ARBA" id="ARBA00022958"/>
    </source>
</evidence>
<dbReference type="PANTHER" id="PTHR11911:SF111">
    <property type="entry name" value="INOSINE-5'-MONOPHOSPHATE DEHYDROGENASE"/>
    <property type="match status" value="1"/>
</dbReference>
<name>A0A7C5QJV5_CALS0</name>
<evidence type="ECO:0000256" key="16">
    <source>
        <dbReference type="PROSITE-ProRule" id="PRU00703"/>
    </source>
</evidence>
<proteinExistence type="inferred from homology"/>
<comment type="pathway">
    <text evidence="13 18">Purine metabolism; XMP biosynthesis via de novo pathway; XMP from IMP: step 1/1.</text>
</comment>
<dbReference type="EMBL" id="DRWN01000050">
    <property type="protein sequence ID" value="HHK68694.1"/>
    <property type="molecule type" value="Genomic_DNA"/>
</dbReference>
<dbReference type="NCBIfam" id="TIGR01302">
    <property type="entry name" value="IMP_dehydrog"/>
    <property type="match status" value="1"/>
</dbReference>
<dbReference type="PIRSF" id="PIRSF000130">
    <property type="entry name" value="IMPDH"/>
    <property type="match status" value="1"/>
</dbReference>
<dbReference type="SUPFAM" id="SSF54631">
    <property type="entry name" value="CBS-domain pair"/>
    <property type="match status" value="1"/>
</dbReference>
<dbReference type="CDD" id="cd04601">
    <property type="entry name" value="CBS_pair_IMPDH"/>
    <property type="match status" value="1"/>
</dbReference>
<dbReference type="PANTHER" id="PTHR11911">
    <property type="entry name" value="INOSINE-5-MONOPHOSPHATE DEHYDROGENASE RELATED"/>
    <property type="match status" value="1"/>
</dbReference>
<feature type="binding site" evidence="13">
    <location>
        <position position="476"/>
    </location>
    <ligand>
        <name>K(+)</name>
        <dbReference type="ChEBI" id="CHEBI:29103"/>
        <note>ligand shared between two tetrameric partners</note>
    </ligand>
</feature>
<feature type="binding site" evidence="13">
    <location>
        <position position="305"/>
    </location>
    <ligand>
        <name>IMP</name>
        <dbReference type="ChEBI" id="CHEBI:58053"/>
    </ligand>
</feature>
<comment type="subunit">
    <text evidence="3 13">Homotetramer.</text>
</comment>
<feature type="binding site" description="in other chain" evidence="13 15">
    <location>
        <position position="302"/>
    </location>
    <ligand>
        <name>K(+)</name>
        <dbReference type="ChEBI" id="CHEBI:29103"/>
        <note>ligand shared between two tetrameric partners</note>
    </ligand>
</feature>
<feature type="binding site" description="in other chain" evidence="13 15">
    <location>
        <position position="307"/>
    </location>
    <ligand>
        <name>K(+)</name>
        <dbReference type="ChEBI" id="CHEBI:29103"/>
        <note>ligand shared between two tetrameric partners</note>
    </ligand>
</feature>
<feature type="binding site" evidence="13">
    <location>
        <position position="475"/>
    </location>
    <ligand>
        <name>K(+)</name>
        <dbReference type="ChEBI" id="CHEBI:29103"/>
        <note>ligand shared between two tetrameric partners</note>
    </ligand>
</feature>
<comment type="caution">
    <text evidence="20">The sequence shown here is derived from an EMBL/GenBank/DDBJ whole genome shotgun (WGS) entry which is preliminary data.</text>
</comment>
<comment type="activity regulation">
    <text evidence="13">Mycophenolic acid (MPA) is a non-competitive inhibitor that prevents formation of the closed enzyme conformation by binding to the same site as the amobile flap. In contrast, mizoribine monophosphate (MZP) is a competitive inhibitor that induces the closed conformation. MPA is a potent inhibitor of mammalian IMPDHs but a poor inhibitor of the bacterial enzymes. MZP is a more potent inhibitor of bacterial IMPDH.</text>
</comment>
<keyword evidence="9 13" id="KW-0560">Oxidoreductase</keyword>
<feature type="domain" description="CBS" evidence="19">
    <location>
        <begin position="154"/>
        <end position="212"/>
    </location>
</feature>
<evidence type="ECO:0000256" key="6">
    <source>
        <dbReference type="ARBA" id="ARBA00022749"/>
    </source>
</evidence>
<evidence type="ECO:0000256" key="13">
    <source>
        <dbReference type="HAMAP-Rule" id="MF_01964"/>
    </source>
</evidence>
<comment type="catalytic activity">
    <reaction evidence="12 13 18">
        <text>IMP + NAD(+) + H2O = XMP + NADH + H(+)</text>
        <dbReference type="Rhea" id="RHEA:11708"/>
        <dbReference type="ChEBI" id="CHEBI:15377"/>
        <dbReference type="ChEBI" id="CHEBI:15378"/>
        <dbReference type="ChEBI" id="CHEBI:57464"/>
        <dbReference type="ChEBI" id="CHEBI:57540"/>
        <dbReference type="ChEBI" id="CHEBI:57945"/>
        <dbReference type="ChEBI" id="CHEBI:58053"/>
        <dbReference type="EC" id="1.1.1.205"/>
    </reaction>
</comment>
<dbReference type="Pfam" id="PF00478">
    <property type="entry name" value="IMPDH"/>
    <property type="match status" value="1"/>
</dbReference>
<feature type="domain" description="CBS" evidence="19">
    <location>
        <begin position="95"/>
        <end position="152"/>
    </location>
</feature>
<dbReference type="Gene3D" id="3.20.20.70">
    <property type="entry name" value="Aldolase class I"/>
    <property type="match status" value="1"/>
</dbReference>
<dbReference type="GO" id="GO:0006177">
    <property type="term" value="P:GMP biosynthetic process"/>
    <property type="evidence" value="ECO:0007669"/>
    <property type="project" value="UniProtKB-UniRule"/>
</dbReference>
<feature type="binding site" evidence="14">
    <location>
        <begin position="249"/>
        <end position="251"/>
    </location>
    <ligand>
        <name>NAD(+)</name>
        <dbReference type="ChEBI" id="CHEBI:57540"/>
    </ligand>
</feature>
<organism evidence="20">
    <name type="scientific">Caldiarchaeum subterraneum</name>
    <dbReference type="NCBI Taxonomy" id="311458"/>
    <lineage>
        <taxon>Archaea</taxon>
        <taxon>Nitrososphaerota</taxon>
        <taxon>Candidatus Caldarchaeales</taxon>
        <taxon>Candidatus Caldarchaeaceae</taxon>
        <taxon>Candidatus Caldarchaeum</taxon>
    </lineage>
</organism>
<dbReference type="SMART" id="SM00116">
    <property type="entry name" value="CBS"/>
    <property type="match status" value="2"/>
</dbReference>
<evidence type="ECO:0000256" key="15">
    <source>
        <dbReference type="PIRSR" id="PIRSR000130-4"/>
    </source>
</evidence>
<dbReference type="PROSITE" id="PS51371">
    <property type="entry name" value="CBS"/>
    <property type="match status" value="2"/>
</dbReference>
<dbReference type="InterPro" id="IPR001093">
    <property type="entry name" value="IMP_DH_GMPRt"/>
</dbReference>
<keyword evidence="5" id="KW-0677">Repeat</keyword>
<comment type="caution">
    <text evidence="13">Lacks conserved residue(s) required for the propagation of feature annotation.</text>
</comment>
<dbReference type="PROSITE" id="PS00487">
    <property type="entry name" value="IMP_DH_GMP_RED"/>
    <property type="match status" value="1"/>
</dbReference>
<feature type="binding site" evidence="13">
    <location>
        <begin position="363"/>
        <end position="364"/>
    </location>
    <ligand>
        <name>IMP</name>
        <dbReference type="ChEBI" id="CHEBI:58053"/>
    </ligand>
</feature>
<dbReference type="GO" id="GO:0000166">
    <property type="term" value="F:nucleotide binding"/>
    <property type="evidence" value="ECO:0007669"/>
    <property type="project" value="UniProtKB-UniRule"/>
</dbReference>
<dbReference type="Pfam" id="PF00571">
    <property type="entry name" value="CBS"/>
    <property type="match status" value="2"/>
</dbReference>
<evidence type="ECO:0000256" key="18">
    <source>
        <dbReference type="RuleBase" id="RU003928"/>
    </source>
</evidence>
<feature type="binding site" evidence="13">
    <location>
        <position position="420"/>
    </location>
    <ligand>
        <name>IMP</name>
        <dbReference type="ChEBI" id="CHEBI:58053"/>
    </ligand>
</feature>
<keyword evidence="6 13" id="KW-0332">GMP biosynthesis</keyword>
<comment type="similarity">
    <text evidence="2 13 17">Belongs to the IMPDH/GMPR family.</text>
</comment>
<dbReference type="AlphaFoldDB" id="A0A7C5QJV5"/>
<comment type="function">
    <text evidence="13">Catalyzes the conversion of inosine 5'-phosphate (IMP) to xanthosine 5'-phosphate (XMP), the first committed and rate-limiting step in the de novo synthesis of guanine nucleotides, and therefore plays an important role in the regulation of cell growth.</text>
</comment>
<dbReference type="SMART" id="SM01240">
    <property type="entry name" value="IMPDH"/>
    <property type="match status" value="1"/>
</dbReference>
<evidence type="ECO:0000256" key="17">
    <source>
        <dbReference type="RuleBase" id="RU003927"/>
    </source>
</evidence>
<dbReference type="InterPro" id="IPR000644">
    <property type="entry name" value="CBS_dom"/>
</dbReference>
<feature type="binding site" evidence="13">
    <location>
        <position position="249"/>
    </location>
    <ligand>
        <name>NAD(+)</name>
        <dbReference type="ChEBI" id="CHEBI:57540"/>
    </ligand>
</feature>
<keyword evidence="7 13" id="KW-0658">Purine biosynthesis</keyword>
<dbReference type="SUPFAM" id="SSF51412">
    <property type="entry name" value="Inosine monophosphate dehydrogenase (IMPDH)"/>
    <property type="match status" value="1"/>
</dbReference>